<reference evidence="1 2" key="1">
    <citation type="submission" date="2020-07" db="EMBL/GenBank/DDBJ databases">
        <title>Sequencing the genomes of 1000 actinobacteria strains.</title>
        <authorList>
            <person name="Klenk H.-P."/>
        </authorList>
    </citation>
    <scope>NUCLEOTIDE SEQUENCE [LARGE SCALE GENOMIC DNA]</scope>
    <source>
        <strain evidence="1 2">DSM 26154</strain>
    </source>
</reference>
<dbReference type="AlphaFoldDB" id="A0A852VYG1"/>
<dbReference type="EC" id="3.1.2.-" evidence="1"/>
<dbReference type="PANTHER" id="PTHR31793">
    <property type="entry name" value="4-HYDROXYBENZOYL-COA THIOESTERASE FAMILY MEMBER"/>
    <property type="match status" value="1"/>
</dbReference>
<evidence type="ECO:0000313" key="1">
    <source>
        <dbReference type="EMBL" id="NYF99254.1"/>
    </source>
</evidence>
<dbReference type="Proteomes" id="UP000554054">
    <property type="component" value="Unassembled WGS sequence"/>
</dbReference>
<dbReference type="SUPFAM" id="SSF54637">
    <property type="entry name" value="Thioesterase/thiol ester dehydrase-isomerase"/>
    <property type="match status" value="1"/>
</dbReference>
<dbReference type="CDD" id="cd00586">
    <property type="entry name" value="4HBT"/>
    <property type="match status" value="1"/>
</dbReference>
<dbReference type="EMBL" id="JACCAE010000001">
    <property type="protein sequence ID" value="NYF99254.1"/>
    <property type="molecule type" value="Genomic_DNA"/>
</dbReference>
<name>A0A852VYG1_9MICO</name>
<dbReference type="InterPro" id="IPR029069">
    <property type="entry name" value="HotDog_dom_sf"/>
</dbReference>
<keyword evidence="1" id="KW-0378">Hydrolase</keyword>
<dbReference type="Pfam" id="PF13279">
    <property type="entry name" value="4HBT_2"/>
    <property type="match status" value="1"/>
</dbReference>
<protein>
    <submittedName>
        <fullName evidence="1">Acyl-CoA thioester hydrolase</fullName>
        <ecNumber evidence="1">3.1.2.-</ecNumber>
    </submittedName>
</protein>
<dbReference type="Gene3D" id="3.10.129.10">
    <property type="entry name" value="Hotdog Thioesterase"/>
    <property type="match status" value="1"/>
</dbReference>
<proteinExistence type="predicted"/>
<sequence>MSDHPSSSSRFTAKIGLRWGDMDAYGHVNNVQYHRLLEEARIRAFSHWFHASGSERMLRSGVLLARQEIEFLSQLTYRPEPVSIEMWITRIGGASWEMAYDIGDPDSETVYARAESTLVAFDTAAQRPRKLGEDERSALRAYLGEPAAMRRRR</sequence>
<dbReference type="RefSeq" id="WP_185991978.1">
    <property type="nucleotide sequence ID" value="NZ_JACCAE010000001.1"/>
</dbReference>
<evidence type="ECO:0000313" key="2">
    <source>
        <dbReference type="Proteomes" id="UP000554054"/>
    </source>
</evidence>
<accession>A0A852VYG1</accession>
<keyword evidence="2" id="KW-1185">Reference proteome</keyword>
<dbReference type="InterPro" id="IPR050563">
    <property type="entry name" value="4-hydroxybenzoyl-CoA_TE"/>
</dbReference>
<comment type="caution">
    <text evidence="1">The sequence shown here is derived from an EMBL/GenBank/DDBJ whole genome shotgun (WGS) entry which is preliminary data.</text>
</comment>
<organism evidence="1 2">
    <name type="scientific">Janibacter cremeus</name>
    <dbReference type="NCBI Taxonomy" id="1285192"/>
    <lineage>
        <taxon>Bacteria</taxon>
        <taxon>Bacillati</taxon>
        <taxon>Actinomycetota</taxon>
        <taxon>Actinomycetes</taxon>
        <taxon>Micrococcales</taxon>
        <taxon>Intrasporangiaceae</taxon>
        <taxon>Janibacter</taxon>
    </lineage>
</organism>
<dbReference type="GO" id="GO:0047617">
    <property type="term" value="F:fatty acyl-CoA hydrolase activity"/>
    <property type="evidence" value="ECO:0007669"/>
    <property type="project" value="TreeGrafter"/>
</dbReference>
<gene>
    <name evidence="1" type="ORF">BJY20_002646</name>
</gene>
<dbReference type="PANTHER" id="PTHR31793:SF24">
    <property type="entry name" value="LONG-CHAIN ACYL-COA THIOESTERASE FADM"/>
    <property type="match status" value="1"/>
</dbReference>